<dbReference type="PANTHER" id="PTHR31225">
    <property type="entry name" value="OS04G0344100 PROTEIN-RELATED"/>
    <property type="match status" value="1"/>
</dbReference>
<dbReference type="Gramene" id="PRQ33674">
    <property type="protein sequence ID" value="PRQ33674"/>
    <property type="gene ID" value="RchiOBHm_Chr5g0060241"/>
</dbReference>
<sequence>MKLCYKALLEVYTEIEEELAKEGKLYRIHYAREAMKKQAENYLLEVKWLQQKHIPTMDEYMALALITTGYPMLITTSFVGMGDIATQDSFDWLATYPKAVKGATMVCRLMDDIVDHKFEQKRGYVTSAVECYMKEYGATEEEAIIGLRRKVSDAWNDINESFLLSNVVPRPLLTRILNFACAMNVAYKYEDGYTTHHEVVLKDFIVSTLVQSVPI</sequence>
<proteinExistence type="predicted"/>
<organism evidence="5 6">
    <name type="scientific">Rosa chinensis</name>
    <name type="common">China rose</name>
    <dbReference type="NCBI Taxonomy" id="74649"/>
    <lineage>
        <taxon>Eukaryota</taxon>
        <taxon>Viridiplantae</taxon>
        <taxon>Streptophyta</taxon>
        <taxon>Embryophyta</taxon>
        <taxon>Tracheophyta</taxon>
        <taxon>Spermatophyta</taxon>
        <taxon>Magnoliopsida</taxon>
        <taxon>eudicotyledons</taxon>
        <taxon>Gunneridae</taxon>
        <taxon>Pentapetalae</taxon>
        <taxon>rosids</taxon>
        <taxon>fabids</taxon>
        <taxon>Rosales</taxon>
        <taxon>Rosaceae</taxon>
        <taxon>Rosoideae</taxon>
        <taxon>Rosoideae incertae sedis</taxon>
        <taxon>Rosa</taxon>
    </lineage>
</organism>
<dbReference type="InterPro" id="IPR005630">
    <property type="entry name" value="Terpene_synthase_metal-bd"/>
</dbReference>
<evidence type="ECO:0000313" key="6">
    <source>
        <dbReference type="Proteomes" id="UP000238479"/>
    </source>
</evidence>
<dbReference type="OMA" id="QEVNWLR"/>
<dbReference type="InterPro" id="IPR050148">
    <property type="entry name" value="Terpene_synthase-like"/>
</dbReference>
<evidence type="ECO:0000259" key="4">
    <source>
        <dbReference type="Pfam" id="PF03936"/>
    </source>
</evidence>
<dbReference type="EC" id="4.2.3.-" evidence="5"/>
<reference evidence="5 6" key="1">
    <citation type="journal article" date="2018" name="Nat. Genet.">
        <title>The Rosa genome provides new insights in the design of modern roses.</title>
        <authorList>
            <person name="Bendahmane M."/>
        </authorList>
    </citation>
    <scope>NUCLEOTIDE SEQUENCE [LARGE SCALE GENOMIC DNA]</scope>
    <source>
        <strain evidence="6">cv. Old Blush</strain>
    </source>
</reference>
<name>A0A2P6QHN2_ROSCH</name>
<dbReference type="GO" id="GO:0016114">
    <property type="term" value="P:terpenoid biosynthetic process"/>
    <property type="evidence" value="ECO:0007669"/>
    <property type="project" value="InterPro"/>
</dbReference>
<dbReference type="GO" id="GO:0010333">
    <property type="term" value="F:terpene synthase activity"/>
    <property type="evidence" value="ECO:0007669"/>
    <property type="project" value="InterPro"/>
</dbReference>
<comment type="cofactor">
    <cofactor evidence="1">
        <name>Mg(2+)</name>
        <dbReference type="ChEBI" id="CHEBI:18420"/>
    </cofactor>
</comment>
<evidence type="ECO:0000256" key="1">
    <source>
        <dbReference type="ARBA" id="ARBA00001946"/>
    </source>
</evidence>
<feature type="domain" description="Terpene synthase metal-binding" evidence="4">
    <location>
        <begin position="1"/>
        <end position="157"/>
    </location>
</feature>
<dbReference type="Proteomes" id="UP000238479">
    <property type="component" value="Chromosome 5"/>
</dbReference>
<comment type="caution">
    <text evidence="5">The sequence shown here is derived from an EMBL/GenBank/DDBJ whole genome shotgun (WGS) entry which is preliminary data.</text>
</comment>
<dbReference type="Gene3D" id="1.10.600.10">
    <property type="entry name" value="Farnesyl Diphosphate Synthase"/>
    <property type="match status" value="1"/>
</dbReference>
<keyword evidence="2" id="KW-0479">Metal-binding</keyword>
<protein>
    <submittedName>
        <fullName evidence="5">Putative lyase</fullName>
        <ecNumber evidence="5">4.2.3.-</ecNumber>
    </submittedName>
</protein>
<dbReference type="SUPFAM" id="SSF48576">
    <property type="entry name" value="Terpenoid synthases"/>
    <property type="match status" value="1"/>
</dbReference>
<dbReference type="AlphaFoldDB" id="A0A2P6QHN2"/>
<dbReference type="STRING" id="74649.A0A2P6QHN2"/>
<dbReference type="SMR" id="A0A2P6QHN2"/>
<dbReference type="EMBL" id="PDCK01000043">
    <property type="protein sequence ID" value="PRQ33674.1"/>
    <property type="molecule type" value="Genomic_DNA"/>
</dbReference>
<gene>
    <name evidence="5" type="ORF">RchiOBHm_Chr5g0060241</name>
</gene>
<accession>A0A2P6QHN2</accession>
<dbReference type="InterPro" id="IPR008949">
    <property type="entry name" value="Isoprenoid_synthase_dom_sf"/>
</dbReference>
<dbReference type="GO" id="GO:0000287">
    <property type="term" value="F:magnesium ion binding"/>
    <property type="evidence" value="ECO:0007669"/>
    <property type="project" value="InterPro"/>
</dbReference>
<evidence type="ECO:0000256" key="2">
    <source>
        <dbReference type="ARBA" id="ARBA00022723"/>
    </source>
</evidence>
<keyword evidence="6" id="KW-1185">Reference proteome</keyword>
<keyword evidence="3 5" id="KW-0456">Lyase</keyword>
<evidence type="ECO:0000313" key="5">
    <source>
        <dbReference type="EMBL" id="PRQ33674.1"/>
    </source>
</evidence>
<dbReference type="Pfam" id="PF03936">
    <property type="entry name" value="Terpene_synth_C"/>
    <property type="match status" value="1"/>
</dbReference>
<evidence type="ECO:0000256" key="3">
    <source>
        <dbReference type="ARBA" id="ARBA00023239"/>
    </source>
</evidence>
<dbReference type="PANTHER" id="PTHR31225:SF221">
    <property type="entry name" value="(-)-GERMACRENE D SYNTHASE"/>
    <property type="match status" value="1"/>
</dbReference>